<evidence type="ECO:0000313" key="6">
    <source>
        <dbReference type="Proteomes" id="UP001054837"/>
    </source>
</evidence>
<feature type="domain" description="BTB" evidence="4">
    <location>
        <begin position="92"/>
        <end position="197"/>
    </location>
</feature>
<sequence length="410" mass="45321">MGDQIESSSSPSSSGSSRDSPPLTMGPTQKASVAAGSKNKHRTHQLPQQLALALNLSSEHSCMGLTEGNHQKSCSTIPTANQAVVAPPVSDERITLVVENTRIVVDPALFAAHPDTMLGRMFGSSLENNFTRPNERGEYDVAEGISAVVFRAIMEYYKTGIVHCPPSVSVPELREACDYLLIPFDANTIRCHNLRGFLHELSNEGARQQFEKFLEELILPVMVASAQRGDRECHIVVLLDDDIVDWDMDYPPQMGEEYSQIIYSTATYRFFKYIENRDVAKQVLKERGLKKIRLGIEGYPTYKEKVKCRPGGRSEVIYNYVQRPFLRMSWEKEEAKSRHVDFQCVKSKSITNLAAAAADGALEAVAPANVPSVAVEGAIGGLPEEEGALLPPHPSPREPYPDHLPLEDLA</sequence>
<dbReference type="InterPro" id="IPR039885">
    <property type="entry name" value="BTBD10/KCTD20_BTB/POZ"/>
</dbReference>
<dbReference type="GO" id="GO:0005737">
    <property type="term" value="C:cytoplasm"/>
    <property type="evidence" value="ECO:0007669"/>
    <property type="project" value="UniProtKB-SubCell"/>
</dbReference>
<organism evidence="5 6">
    <name type="scientific">Caerostris darwini</name>
    <dbReference type="NCBI Taxonomy" id="1538125"/>
    <lineage>
        <taxon>Eukaryota</taxon>
        <taxon>Metazoa</taxon>
        <taxon>Ecdysozoa</taxon>
        <taxon>Arthropoda</taxon>
        <taxon>Chelicerata</taxon>
        <taxon>Arachnida</taxon>
        <taxon>Araneae</taxon>
        <taxon>Araneomorphae</taxon>
        <taxon>Entelegynae</taxon>
        <taxon>Araneoidea</taxon>
        <taxon>Araneidae</taxon>
        <taxon>Caerostris</taxon>
    </lineage>
</organism>
<dbReference type="PANTHER" id="PTHR21637:SF0">
    <property type="entry name" value="AT10158P"/>
    <property type="match status" value="1"/>
</dbReference>
<feature type="compositionally biased region" description="Basic and acidic residues" evidence="3">
    <location>
        <begin position="395"/>
        <end position="410"/>
    </location>
</feature>
<dbReference type="GO" id="GO:0042327">
    <property type="term" value="P:positive regulation of phosphorylation"/>
    <property type="evidence" value="ECO:0007669"/>
    <property type="project" value="TreeGrafter"/>
</dbReference>
<dbReference type="PANTHER" id="PTHR21637">
    <property type="entry name" value="BTB/POZ DOMAIN-CONTAINING PROTEIN 10-RELATED"/>
    <property type="match status" value="1"/>
</dbReference>
<dbReference type="Gene3D" id="3.30.710.10">
    <property type="entry name" value="Potassium Channel Kv1.1, Chain A"/>
    <property type="match status" value="1"/>
</dbReference>
<comment type="subcellular location">
    <subcellularLocation>
        <location evidence="1">Cytoplasm</location>
    </subcellularLocation>
</comment>
<proteinExistence type="predicted"/>
<accession>A0AAV4V9R5</accession>
<dbReference type="InterPro" id="IPR000210">
    <property type="entry name" value="BTB/POZ_dom"/>
</dbReference>
<feature type="region of interest" description="Disordered" evidence="3">
    <location>
        <begin position="384"/>
        <end position="410"/>
    </location>
</feature>
<dbReference type="SMART" id="SM00225">
    <property type="entry name" value="BTB"/>
    <property type="match status" value="1"/>
</dbReference>
<dbReference type="FunFam" id="3.30.710.10:FF:000017">
    <property type="entry name" value="BTB/POZ domain-containing protein 10 isoform X1"/>
    <property type="match status" value="1"/>
</dbReference>
<gene>
    <name evidence="5" type="primary">Btbd10</name>
    <name evidence="5" type="ORF">CDAR_319541</name>
</gene>
<evidence type="ECO:0000256" key="1">
    <source>
        <dbReference type="ARBA" id="ARBA00004496"/>
    </source>
</evidence>
<evidence type="ECO:0000256" key="2">
    <source>
        <dbReference type="ARBA" id="ARBA00022490"/>
    </source>
</evidence>
<comment type="caution">
    <text evidence="5">The sequence shown here is derived from an EMBL/GenBank/DDBJ whole genome shotgun (WGS) entry which is preliminary data.</text>
</comment>
<dbReference type="CDD" id="cd18318">
    <property type="entry name" value="BTB_POZ_KCTD20-like"/>
    <property type="match status" value="1"/>
</dbReference>
<keyword evidence="2" id="KW-0963">Cytoplasm</keyword>
<dbReference type="Proteomes" id="UP001054837">
    <property type="component" value="Unassembled WGS sequence"/>
</dbReference>
<dbReference type="AlphaFoldDB" id="A0AAV4V9R5"/>
<evidence type="ECO:0000256" key="3">
    <source>
        <dbReference type="SAM" id="MobiDB-lite"/>
    </source>
</evidence>
<feature type="region of interest" description="Disordered" evidence="3">
    <location>
        <begin position="1"/>
        <end position="47"/>
    </location>
</feature>
<dbReference type="EMBL" id="BPLQ01012633">
    <property type="protein sequence ID" value="GIY66644.1"/>
    <property type="molecule type" value="Genomic_DNA"/>
</dbReference>
<protein>
    <recommendedName>
        <fullName evidence="4">BTB domain-containing protein</fullName>
    </recommendedName>
</protein>
<reference evidence="5 6" key="1">
    <citation type="submission" date="2021-06" db="EMBL/GenBank/DDBJ databases">
        <title>Caerostris darwini draft genome.</title>
        <authorList>
            <person name="Kono N."/>
            <person name="Arakawa K."/>
        </authorList>
    </citation>
    <scope>NUCLEOTIDE SEQUENCE [LARGE SCALE GENOMIC DNA]</scope>
</reference>
<evidence type="ECO:0000259" key="4">
    <source>
        <dbReference type="SMART" id="SM00225"/>
    </source>
</evidence>
<evidence type="ECO:0000313" key="5">
    <source>
        <dbReference type="EMBL" id="GIY66644.1"/>
    </source>
</evidence>
<name>A0AAV4V9R5_9ARAC</name>
<dbReference type="InterPro" id="IPR011333">
    <property type="entry name" value="SKP1/BTB/POZ_sf"/>
</dbReference>
<feature type="compositionally biased region" description="Low complexity" evidence="3">
    <location>
        <begin position="7"/>
        <end position="22"/>
    </location>
</feature>
<dbReference type="InterPro" id="IPR039886">
    <property type="entry name" value="BTBD10/KCTD20"/>
</dbReference>
<dbReference type="Pfam" id="PF16017">
    <property type="entry name" value="BTB_3"/>
    <property type="match status" value="1"/>
</dbReference>
<dbReference type="SUPFAM" id="SSF54695">
    <property type="entry name" value="POZ domain"/>
    <property type="match status" value="1"/>
</dbReference>
<keyword evidence="6" id="KW-1185">Reference proteome</keyword>